<organism evidence="4 6">
    <name type="scientific">Porphyromonas gulae</name>
    <dbReference type="NCBI Taxonomy" id="111105"/>
    <lineage>
        <taxon>Bacteria</taxon>
        <taxon>Pseudomonadati</taxon>
        <taxon>Bacteroidota</taxon>
        <taxon>Bacteroidia</taxon>
        <taxon>Bacteroidales</taxon>
        <taxon>Porphyromonadaceae</taxon>
        <taxon>Porphyromonas</taxon>
    </lineage>
</organism>
<dbReference type="Proteomes" id="UP000030146">
    <property type="component" value="Unassembled WGS sequence"/>
</dbReference>
<evidence type="ECO:0000313" key="3">
    <source>
        <dbReference type="EMBL" id="KGN88316.1"/>
    </source>
</evidence>
<dbReference type="RefSeq" id="WP_018964245.1">
    <property type="nucleotide sequence ID" value="NZ_JQJE01000020.1"/>
</dbReference>
<proteinExistence type="predicted"/>
<evidence type="ECO:0000313" key="6">
    <source>
        <dbReference type="Proteomes" id="UP000030146"/>
    </source>
</evidence>
<evidence type="ECO:0000313" key="5">
    <source>
        <dbReference type="Proteomes" id="UP000030130"/>
    </source>
</evidence>
<evidence type="ECO:0000259" key="2">
    <source>
        <dbReference type="Pfam" id="PF09374"/>
    </source>
</evidence>
<keyword evidence="6" id="KW-1185">Reference proteome</keyword>
<evidence type="ECO:0000313" key="4">
    <source>
        <dbReference type="EMBL" id="KGN94318.1"/>
    </source>
</evidence>
<dbReference type="EMBL" id="JRAI01000002">
    <property type="protein sequence ID" value="KGN88316.1"/>
    <property type="molecule type" value="Genomic_DNA"/>
</dbReference>
<dbReference type="CDD" id="cd13926">
    <property type="entry name" value="N-acetylmuramidase_GH108"/>
    <property type="match status" value="1"/>
</dbReference>
<dbReference type="InterPro" id="IPR018537">
    <property type="entry name" value="Peptidoglycan-bd_3"/>
</dbReference>
<dbReference type="InterPro" id="IPR008565">
    <property type="entry name" value="TtsA-like_GH18_dom"/>
</dbReference>
<dbReference type="OrthoDB" id="672438at2"/>
<dbReference type="InterPro" id="IPR023346">
    <property type="entry name" value="Lysozyme-like_dom_sf"/>
</dbReference>
<name>A0A0A2EMK8_9PORP</name>
<reference evidence="4 6" key="2">
    <citation type="submission" date="2014-08" db="EMBL/GenBank/DDBJ databases">
        <title>Porphyromonas gulae strain:COT-052_OH3439 Genome sequencing.</title>
        <authorList>
            <person name="Wallis C."/>
            <person name="Deusch O."/>
            <person name="O'Flynn C."/>
            <person name="Davis I."/>
            <person name="Jospin G."/>
            <person name="Darling A.E."/>
            <person name="Coil D.A."/>
            <person name="Alexiev A."/>
            <person name="Horsfall A."/>
            <person name="Kirkwood N."/>
            <person name="Harris S."/>
            <person name="Eisen J.A."/>
        </authorList>
    </citation>
    <scope>NUCLEOTIDE SEQUENCE [LARGE SCALE GENOMIC DNA]</scope>
    <source>
        <strain evidence="6">COT-052 OH3439</strain>
        <strain evidence="4">COT-052_OH3439</strain>
    </source>
</reference>
<gene>
    <name evidence="3" type="ORF">HR08_00520</name>
    <name evidence="4" type="ORF">HR15_01400</name>
</gene>
<reference evidence="3 5" key="1">
    <citation type="submission" date="2014-08" db="EMBL/GenBank/DDBJ databases">
        <title>Porphyromonas gulae strain:COT-052_OH1451 Genome sequencing.</title>
        <authorList>
            <person name="Wallis C."/>
            <person name="Deusch O."/>
            <person name="O'Flynn C."/>
            <person name="Davis I."/>
            <person name="Jospin G."/>
            <person name="Darling A.E."/>
            <person name="Coil D.A."/>
            <person name="Alexiev A."/>
            <person name="Horsfall A."/>
            <person name="Kirkwood N."/>
            <person name="Harris S."/>
            <person name="Eisen J.A."/>
        </authorList>
    </citation>
    <scope>NUCLEOTIDE SEQUENCE [LARGE SCALE GENOMIC DNA]</scope>
    <source>
        <strain evidence="5">COT-052 OH1451</strain>
        <strain evidence="3">COT-052_OH1451</strain>
    </source>
</reference>
<dbReference type="AlphaFoldDB" id="A0A0A2EMK8"/>
<dbReference type="Pfam" id="PF09374">
    <property type="entry name" value="PG_binding_3"/>
    <property type="match status" value="1"/>
</dbReference>
<feature type="domain" description="TtsA-like Glycoside hydrolase family 108" evidence="1">
    <location>
        <begin position="9"/>
        <end position="99"/>
    </location>
</feature>
<evidence type="ECO:0000259" key="1">
    <source>
        <dbReference type="Pfam" id="PF05838"/>
    </source>
</evidence>
<dbReference type="SUPFAM" id="SSF53955">
    <property type="entry name" value="Lysozyme-like"/>
    <property type="match status" value="1"/>
</dbReference>
<dbReference type="Pfam" id="PF05838">
    <property type="entry name" value="Glyco_hydro_108"/>
    <property type="match status" value="1"/>
</dbReference>
<dbReference type="eggNOG" id="COG3926">
    <property type="taxonomic scope" value="Bacteria"/>
</dbReference>
<dbReference type="Gene3D" id="1.20.141.10">
    <property type="entry name" value="Chitosanase, subunit A, domain 1"/>
    <property type="match status" value="1"/>
</dbReference>
<feature type="domain" description="Peptidoglycan binding" evidence="2">
    <location>
        <begin position="101"/>
        <end position="187"/>
    </location>
</feature>
<protein>
    <submittedName>
        <fullName evidence="4">Peptidoglycan domain protein</fullName>
    </submittedName>
</protein>
<accession>A0A0A2EMK8</accession>
<comment type="caution">
    <text evidence="4">The sequence shown here is derived from an EMBL/GenBank/DDBJ whole genome shotgun (WGS) entry which is preliminary data.</text>
</comment>
<sequence length="192" mass="22173">MANVKLLLPYILKWEGGFVHDPADAGGATNKGVTIATWRRVGYDKDGDEDIDVEDLKLLTDDDVLNRVLKPFYWDRWKADLIESQKVANILVDWVWGSGKHGIVIPQRILGLKADGIVGKKTLQAVNSADPHELFESIFDARRKFLEDITARSIKRYEDRIGRKATERELLRHTNKRFFRGWMNRLEDIRTL</sequence>
<dbReference type="EMBL" id="JRAK01000015">
    <property type="protein sequence ID" value="KGN94318.1"/>
    <property type="molecule type" value="Genomic_DNA"/>
</dbReference>
<dbReference type="Proteomes" id="UP000030130">
    <property type="component" value="Unassembled WGS sequence"/>
</dbReference>